<dbReference type="EMBL" id="QWKZ01000005">
    <property type="protein sequence ID" value="RIH89519.1"/>
    <property type="molecule type" value="Genomic_DNA"/>
</dbReference>
<dbReference type="OrthoDB" id="26223at2"/>
<feature type="region of interest" description="Disordered" evidence="1">
    <location>
        <begin position="95"/>
        <end position="125"/>
    </location>
</feature>
<feature type="transmembrane region" description="Helical" evidence="2">
    <location>
        <begin position="9"/>
        <end position="26"/>
    </location>
</feature>
<gene>
    <name evidence="3" type="ORF">Mlute_00315</name>
</gene>
<evidence type="ECO:0000313" key="3">
    <source>
        <dbReference type="EMBL" id="RIH89519.1"/>
    </source>
</evidence>
<keyword evidence="2" id="KW-0472">Membrane</keyword>
<accession>A0A399F2L5</accession>
<name>A0A399F2L5_9DEIN</name>
<keyword evidence="4" id="KW-1185">Reference proteome</keyword>
<sequence length="125" mass="13284">MDDRKLNPLRLLIAVGILGYFGWLFVQPSPQTEAQKAPPAPASRPTSQSQPEPSACSARVEQVGISTYEVRLRISGSANTILVYTDQGTVTASTTEAGSAGEYRVRTPGPATAVQLDGCPPLDLR</sequence>
<dbReference type="AlphaFoldDB" id="A0A399F2L5"/>
<evidence type="ECO:0000256" key="2">
    <source>
        <dbReference type="SAM" id="Phobius"/>
    </source>
</evidence>
<reference evidence="3 4" key="1">
    <citation type="submission" date="2018-08" db="EMBL/GenBank/DDBJ databases">
        <title>Meiothermus luteus KCTC 52599 genome sequencing project.</title>
        <authorList>
            <person name="Da Costa M.S."/>
            <person name="Albuquerque L."/>
            <person name="Raposo P."/>
            <person name="Froufe H.J.C."/>
            <person name="Barroso C.S."/>
            <person name="Egas C."/>
        </authorList>
    </citation>
    <scope>NUCLEOTIDE SEQUENCE [LARGE SCALE GENOMIC DNA]</scope>
    <source>
        <strain evidence="3 4">KCTC 52599</strain>
    </source>
</reference>
<evidence type="ECO:0000256" key="1">
    <source>
        <dbReference type="SAM" id="MobiDB-lite"/>
    </source>
</evidence>
<keyword evidence="2" id="KW-0812">Transmembrane</keyword>
<evidence type="ECO:0000313" key="4">
    <source>
        <dbReference type="Proteomes" id="UP000265800"/>
    </source>
</evidence>
<keyword evidence="2" id="KW-1133">Transmembrane helix</keyword>
<feature type="region of interest" description="Disordered" evidence="1">
    <location>
        <begin position="31"/>
        <end position="58"/>
    </location>
</feature>
<protein>
    <submittedName>
        <fullName evidence="3">Uncharacterized protein</fullName>
    </submittedName>
</protein>
<dbReference type="Proteomes" id="UP000265800">
    <property type="component" value="Unassembled WGS sequence"/>
</dbReference>
<organism evidence="3 4">
    <name type="scientific">Meiothermus luteus</name>
    <dbReference type="NCBI Taxonomy" id="2026184"/>
    <lineage>
        <taxon>Bacteria</taxon>
        <taxon>Thermotogati</taxon>
        <taxon>Deinococcota</taxon>
        <taxon>Deinococci</taxon>
        <taxon>Thermales</taxon>
        <taxon>Thermaceae</taxon>
        <taxon>Meiothermus</taxon>
    </lineage>
</organism>
<comment type="caution">
    <text evidence="3">The sequence shown here is derived from an EMBL/GenBank/DDBJ whole genome shotgun (WGS) entry which is preliminary data.</text>
</comment>
<proteinExistence type="predicted"/>
<dbReference type="RefSeq" id="WP_119359023.1">
    <property type="nucleotide sequence ID" value="NZ_QWKZ01000005.1"/>
</dbReference>